<feature type="region of interest" description="Disordered" evidence="1">
    <location>
        <begin position="1"/>
        <end position="68"/>
    </location>
</feature>
<dbReference type="InterPro" id="IPR022603">
    <property type="entry name" value="DUF3152"/>
</dbReference>
<keyword evidence="2" id="KW-1133">Transmembrane helix</keyword>
<dbReference type="EMBL" id="JBHLZU010000020">
    <property type="protein sequence ID" value="MFB9907401.1"/>
    <property type="molecule type" value="Genomic_DNA"/>
</dbReference>
<dbReference type="SUPFAM" id="SSF55486">
    <property type="entry name" value="Metalloproteases ('zincins'), catalytic domain"/>
    <property type="match status" value="1"/>
</dbReference>
<feature type="domain" description="DUF3152" evidence="3">
    <location>
        <begin position="144"/>
        <end position="356"/>
    </location>
</feature>
<evidence type="ECO:0000313" key="5">
    <source>
        <dbReference type="Proteomes" id="UP001589693"/>
    </source>
</evidence>
<sequence>MTRTEHGSRGTLDNEGSARSSSPRDGRPRQSQQVRRERRSQFEPLAASWDPHAERREERREKKQKKTGVAGAIATYGWRVYALPILVVLTVLAFVDFGSAPLDNHQAAGGSQASEDGEPPEQLEPVVAEAPPGKIDLNIPSAVLPKGDPYTENGPNTFTVVRGSGPVVGTGGQLYRYTIEVENGIDLAKIGGEDAFARTVDGILGSEKSWTKPGKIRLQRVDTTTPKPDFRISLTTPGTARRPDVCNYTIQYEASCWNRDKERVYINLARWVRGAAAYGTELGLYRTYAINHEVGHVFRNPHRGCAAEGDLAPVMMQQSFGVSNDYVAQLNQADPGNKNAVKADGKTCKTNPWPWPFP</sequence>
<feature type="region of interest" description="Disordered" evidence="1">
    <location>
        <begin position="105"/>
        <end position="124"/>
    </location>
</feature>
<dbReference type="RefSeq" id="WP_377857439.1">
    <property type="nucleotide sequence ID" value="NZ_JBHLZU010000020.1"/>
</dbReference>
<dbReference type="Pfam" id="PF11350">
    <property type="entry name" value="DUF3152"/>
    <property type="match status" value="1"/>
</dbReference>
<proteinExistence type="predicted"/>
<feature type="transmembrane region" description="Helical" evidence="2">
    <location>
        <begin position="69"/>
        <end position="95"/>
    </location>
</feature>
<name>A0ABV6A2M3_9PSEU</name>
<keyword evidence="2" id="KW-0472">Membrane</keyword>
<dbReference type="Proteomes" id="UP001589693">
    <property type="component" value="Unassembled WGS sequence"/>
</dbReference>
<feature type="compositionally biased region" description="Basic and acidic residues" evidence="1">
    <location>
        <begin position="51"/>
        <end position="61"/>
    </location>
</feature>
<reference evidence="4 5" key="1">
    <citation type="submission" date="2024-09" db="EMBL/GenBank/DDBJ databases">
        <authorList>
            <person name="Sun Q."/>
            <person name="Mori K."/>
        </authorList>
    </citation>
    <scope>NUCLEOTIDE SEQUENCE [LARGE SCALE GENOMIC DNA]</scope>
    <source>
        <strain evidence="4 5">TBRC 7907</strain>
    </source>
</reference>
<gene>
    <name evidence="4" type="ORF">ACFFQA_25980</name>
</gene>
<evidence type="ECO:0000256" key="1">
    <source>
        <dbReference type="SAM" id="MobiDB-lite"/>
    </source>
</evidence>
<evidence type="ECO:0000313" key="4">
    <source>
        <dbReference type="EMBL" id="MFB9907401.1"/>
    </source>
</evidence>
<evidence type="ECO:0000259" key="3">
    <source>
        <dbReference type="Pfam" id="PF11350"/>
    </source>
</evidence>
<evidence type="ECO:0000256" key="2">
    <source>
        <dbReference type="SAM" id="Phobius"/>
    </source>
</evidence>
<keyword evidence="5" id="KW-1185">Reference proteome</keyword>
<organism evidence="4 5">
    <name type="scientific">Allokutzneria oryzae</name>
    <dbReference type="NCBI Taxonomy" id="1378989"/>
    <lineage>
        <taxon>Bacteria</taxon>
        <taxon>Bacillati</taxon>
        <taxon>Actinomycetota</taxon>
        <taxon>Actinomycetes</taxon>
        <taxon>Pseudonocardiales</taxon>
        <taxon>Pseudonocardiaceae</taxon>
        <taxon>Allokutzneria</taxon>
    </lineage>
</organism>
<accession>A0ABV6A2M3</accession>
<comment type="caution">
    <text evidence="4">The sequence shown here is derived from an EMBL/GenBank/DDBJ whole genome shotgun (WGS) entry which is preliminary data.</text>
</comment>
<protein>
    <submittedName>
        <fullName evidence="4">DUF3152 domain-containing protein</fullName>
    </submittedName>
</protein>
<keyword evidence="2" id="KW-0812">Transmembrane</keyword>